<dbReference type="AlphaFoldDB" id="A0A372LET1"/>
<evidence type="ECO:0000313" key="3">
    <source>
        <dbReference type="Proteomes" id="UP000262939"/>
    </source>
</evidence>
<gene>
    <name evidence="2" type="ORF">D0466_02145</name>
</gene>
<dbReference type="Pfam" id="PF00534">
    <property type="entry name" value="Glycos_transf_1"/>
    <property type="match status" value="1"/>
</dbReference>
<dbReference type="CDD" id="cd03811">
    <property type="entry name" value="GT4_GT28_WabH-like"/>
    <property type="match status" value="1"/>
</dbReference>
<organism evidence="2 3">
    <name type="scientific">Peribacillus glennii</name>
    <dbReference type="NCBI Taxonomy" id="2303991"/>
    <lineage>
        <taxon>Bacteria</taxon>
        <taxon>Bacillati</taxon>
        <taxon>Bacillota</taxon>
        <taxon>Bacilli</taxon>
        <taxon>Bacillales</taxon>
        <taxon>Bacillaceae</taxon>
        <taxon>Peribacillus</taxon>
    </lineage>
</organism>
<keyword evidence="3" id="KW-1185">Reference proteome</keyword>
<dbReference type="InterPro" id="IPR001296">
    <property type="entry name" value="Glyco_trans_1"/>
</dbReference>
<feature type="domain" description="Glycosyl transferase family 1" evidence="1">
    <location>
        <begin position="232"/>
        <end position="378"/>
    </location>
</feature>
<comment type="caution">
    <text evidence="2">The sequence shown here is derived from an EMBL/GenBank/DDBJ whole genome shotgun (WGS) entry which is preliminary data.</text>
</comment>
<dbReference type="PANTHER" id="PTHR12526:SF630">
    <property type="entry name" value="GLYCOSYLTRANSFERASE"/>
    <property type="match status" value="1"/>
</dbReference>
<accession>A0A372LET1</accession>
<protein>
    <submittedName>
        <fullName evidence="2">Glycosyltransferase</fullName>
    </submittedName>
</protein>
<name>A0A372LET1_9BACI</name>
<evidence type="ECO:0000313" key="2">
    <source>
        <dbReference type="EMBL" id="RFU64747.1"/>
    </source>
</evidence>
<dbReference type="GO" id="GO:0016757">
    <property type="term" value="F:glycosyltransferase activity"/>
    <property type="evidence" value="ECO:0007669"/>
    <property type="project" value="InterPro"/>
</dbReference>
<dbReference type="Gene3D" id="3.40.50.2000">
    <property type="entry name" value="Glycogen Phosphorylase B"/>
    <property type="match status" value="2"/>
</dbReference>
<dbReference type="Proteomes" id="UP000262939">
    <property type="component" value="Unassembled WGS sequence"/>
</dbReference>
<keyword evidence="2" id="KW-0808">Transferase</keyword>
<dbReference type="PANTHER" id="PTHR12526">
    <property type="entry name" value="GLYCOSYLTRANSFERASE"/>
    <property type="match status" value="1"/>
</dbReference>
<proteinExistence type="predicted"/>
<sequence length="397" mass="45561">MMETSMINEKKKVLFVNNNLVAGGVQRSLVNLIHQIKDEYEITLFVFNCSGDYAKLIPPEVKVIEASPFLKLLGMSQAQTKKMGIIFYVARAACALYTKIFSNHFPLSFLVSTQKKLSGFDVAISFLHNENEKILYGGCNEFVLKRVKAKQRITFIHCDILNNGTNTARNRSIYKYFDKIAAVSEGCRRNFIKAVPELEEKTYCVYNCHNFSEYYDKSIINPIEYPLDCLNIVTVARLSPEKGIIRGISIIKRLIKENYRIRWHIIGGGPQRSEIEKEILNNNLSEHIILYGNQENPYRYIKNADVFLLPSIHEAAPMVFEEAKFLGVPIITTNTISAREMIREGKEGIVSGNNEEELYNSLRRVVDQPAILQKYKEYLRIQNFSNETAIKQFSNLI</sequence>
<dbReference type="EMBL" id="QVTD01000003">
    <property type="protein sequence ID" value="RFU64747.1"/>
    <property type="molecule type" value="Genomic_DNA"/>
</dbReference>
<reference evidence="2 3" key="1">
    <citation type="submission" date="2018-08" db="EMBL/GenBank/DDBJ databases">
        <title>Bacillus chawlae sp. nov., Bacillus glennii sp. nov., and Bacillus saganii sp. nov. Isolated from the Vehicle Assembly Building at Kennedy Space Center where the Viking Spacecraft were Assembled.</title>
        <authorList>
            <person name="Seuylemezian A."/>
            <person name="Vaishampayan P."/>
        </authorList>
    </citation>
    <scope>NUCLEOTIDE SEQUENCE [LARGE SCALE GENOMIC DNA]</scope>
    <source>
        <strain evidence="2 3">V44-8</strain>
    </source>
</reference>
<evidence type="ECO:0000259" key="1">
    <source>
        <dbReference type="Pfam" id="PF00534"/>
    </source>
</evidence>
<dbReference type="SUPFAM" id="SSF53756">
    <property type="entry name" value="UDP-Glycosyltransferase/glycogen phosphorylase"/>
    <property type="match status" value="1"/>
</dbReference>